<comment type="caution">
    <text evidence="5">The sequence shown here is derived from an EMBL/GenBank/DDBJ whole genome shotgun (WGS) entry which is preliminary data.</text>
</comment>
<reference evidence="5" key="1">
    <citation type="journal article" date="2014" name="Front. Microbiol.">
        <title>High frequency of phylogenetically diverse reductive dehalogenase-homologous genes in deep subseafloor sedimentary metagenomes.</title>
        <authorList>
            <person name="Kawai M."/>
            <person name="Futagami T."/>
            <person name="Toyoda A."/>
            <person name="Takaki Y."/>
            <person name="Nishi S."/>
            <person name="Hori S."/>
            <person name="Arai W."/>
            <person name="Tsubouchi T."/>
            <person name="Morono Y."/>
            <person name="Uchiyama I."/>
            <person name="Ito T."/>
            <person name="Fujiyama A."/>
            <person name="Inagaki F."/>
            <person name="Takami H."/>
        </authorList>
    </citation>
    <scope>NUCLEOTIDE SEQUENCE</scope>
    <source>
        <strain evidence="5">Expedition CK06-06</strain>
    </source>
</reference>
<evidence type="ECO:0000259" key="4">
    <source>
        <dbReference type="SMART" id="SM00838"/>
    </source>
</evidence>
<gene>
    <name evidence="5" type="ORF">S01H1_65979</name>
</gene>
<dbReference type="AlphaFoldDB" id="X0XCN5"/>
<feature type="non-terminal residue" evidence="5">
    <location>
        <position position="1"/>
    </location>
</feature>
<dbReference type="GO" id="GO:0006412">
    <property type="term" value="P:translation"/>
    <property type="evidence" value="ECO:0007669"/>
    <property type="project" value="UniProtKB-KW"/>
</dbReference>
<dbReference type="CDD" id="cd03713">
    <property type="entry name" value="EFG_mtEFG_C"/>
    <property type="match status" value="1"/>
</dbReference>
<dbReference type="Gene3D" id="3.30.70.240">
    <property type="match status" value="1"/>
</dbReference>
<evidence type="ECO:0000256" key="3">
    <source>
        <dbReference type="ARBA" id="ARBA00023134"/>
    </source>
</evidence>
<protein>
    <recommendedName>
        <fullName evidence="4">Elongation factor EFG domain-containing protein</fullName>
    </recommendedName>
</protein>
<keyword evidence="1" id="KW-0547">Nucleotide-binding</keyword>
<dbReference type="GO" id="GO:0032790">
    <property type="term" value="P:ribosome disassembly"/>
    <property type="evidence" value="ECO:0007669"/>
    <property type="project" value="TreeGrafter"/>
</dbReference>
<dbReference type="FunFam" id="3.30.70.240:FF:000001">
    <property type="entry name" value="Elongation factor G"/>
    <property type="match status" value="1"/>
</dbReference>
<organism evidence="5">
    <name type="scientific">marine sediment metagenome</name>
    <dbReference type="NCBI Taxonomy" id="412755"/>
    <lineage>
        <taxon>unclassified sequences</taxon>
        <taxon>metagenomes</taxon>
        <taxon>ecological metagenomes</taxon>
    </lineage>
</organism>
<evidence type="ECO:0000313" key="5">
    <source>
        <dbReference type="EMBL" id="GAG40860.1"/>
    </source>
</evidence>
<dbReference type="PANTHER" id="PTHR43261:SF1">
    <property type="entry name" value="RIBOSOME-RELEASING FACTOR 2, MITOCHONDRIAL"/>
    <property type="match status" value="1"/>
</dbReference>
<sequence>LGDIISDLNARRARVEAVELRVWTHIIRCFLPLAESFGYTTDLRSISQGRATYSMEFHHYQEVPKEQAGQIIAKMRS</sequence>
<dbReference type="InterPro" id="IPR035647">
    <property type="entry name" value="EFG_III/V"/>
</dbReference>
<dbReference type="GO" id="GO:0005525">
    <property type="term" value="F:GTP binding"/>
    <property type="evidence" value="ECO:0007669"/>
    <property type="project" value="UniProtKB-KW"/>
</dbReference>
<dbReference type="SMART" id="SM00838">
    <property type="entry name" value="EFG_C"/>
    <property type="match status" value="1"/>
</dbReference>
<proteinExistence type="predicted"/>
<evidence type="ECO:0000256" key="2">
    <source>
        <dbReference type="ARBA" id="ARBA00022917"/>
    </source>
</evidence>
<dbReference type="InterPro" id="IPR000640">
    <property type="entry name" value="EFG_V-like"/>
</dbReference>
<accession>X0XCN5</accession>
<evidence type="ECO:0000256" key="1">
    <source>
        <dbReference type="ARBA" id="ARBA00022741"/>
    </source>
</evidence>
<feature type="domain" description="Elongation factor EFG" evidence="4">
    <location>
        <begin position="1"/>
        <end position="71"/>
    </location>
</feature>
<dbReference type="InterPro" id="IPR035649">
    <property type="entry name" value="EFG_V"/>
</dbReference>
<name>X0XCN5_9ZZZZ</name>
<dbReference type="EMBL" id="BARS01043598">
    <property type="protein sequence ID" value="GAG40860.1"/>
    <property type="molecule type" value="Genomic_DNA"/>
</dbReference>
<dbReference type="InterPro" id="IPR014721">
    <property type="entry name" value="Ribsml_uS5_D2-typ_fold_subgr"/>
</dbReference>
<dbReference type="Gene3D" id="3.30.230.10">
    <property type="match status" value="1"/>
</dbReference>
<dbReference type="PANTHER" id="PTHR43261">
    <property type="entry name" value="TRANSLATION ELONGATION FACTOR G-RELATED"/>
    <property type="match status" value="1"/>
</dbReference>
<dbReference type="Pfam" id="PF00679">
    <property type="entry name" value="EFG_C"/>
    <property type="match status" value="1"/>
</dbReference>
<keyword evidence="2" id="KW-0648">Protein biosynthesis</keyword>
<dbReference type="SUPFAM" id="SSF54980">
    <property type="entry name" value="EF-G C-terminal domain-like"/>
    <property type="match status" value="1"/>
</dbReference>
<keyword evidence="3" id="KW-0342">GTP-binding</keyword>